<dbReference type="AlphaFoldDB" id="A0A8B6M6P5"/>
<dbReference type="Proteomes" id="UP000485880">
    <property type="component" value="Unassembled WGS sequence"/>
</dbReference>
<sequence length="52" mass="5837">MAHFIVSHFEDEPFALLGQSHDPIEILEGAPSDRPRLDYTLGVKKEEGISSR</sequence>
<evidence type="ECO:0000313" key="1">
    <source>
        <dbReference type="EMBL" id="VTZ50530.1"/>
    </source>
</evidence>
<dbReference type="EMBL" id="CABFMQ020000082">
    <property type="protein sequence ID" value="VTZ50530.1"/>
    <property type="molecule type" value="Genomic_DNA"/>
</dbReference>
<proteinExistence type="predicted"/>
<keyword evidence="2" id="KW-1185">Reference proteome</keyword>
<name>A0A8B6M6P5_METTU</name>
<accession>A0A8B6M6P5</accession>
<evidence type="ECO:0000313" key="2">
    <source>
        <dbReference type="Proteomes" id="UP000485880"/>
    </source>
</evidence>
<comment type="caution">
    <text evidence="1">The sequence shown here is derived from an EMBL/GenBank/DDBJ whole genome shotgun (WGS) entry which is preliminary data.</text>
</comment>
<gene>
    <name evidence="1" type="ORF">MPC4_250038</name>
</gene>
<organism evidence="1 2">
    <name type="scientific">Methylocella tundrae</name>
    <dbReference type="NCBI Taxonomy" id="227605"/>
    <lineage>
        <taxon>Bacteria</taxon>
        <taxon>Pseudomonadati</taxon>
        <taxon>Pseudomonadota</taxon>
        <taxon>Alphaproteobacteria</taxon>
        <taxon>Hyphomicrobiales</taxon>
        <taxon>Beijerinckiaceae</taxon>
        <taxon>Methylocella</taxon>
    </lineage>
</organism>
<protein>
    <submittedName>
        <fullName evidence="1">Uncharacterized protein</fullName>
    </submittedName>
</protein>
<reference evidence="1 2" key="1">
    <citation type="submission" date="2019-05" db="EMBL/GenBank/DDBJ databases">
        <authorList>
            <person name="Farhan Ul Haque M."/>
        </authorList>
    </citation>
    <scope>NUCLEOTIDE SEQUENCE [LARGE SCALE GENOMIC DNA]</scope>
    <source>
        <strain evidence="1">2</strain>
    </source>
</reference>